<keyword evidence="7 14" id="KW-0276">Fatty acid metabolism</keyword>
<evidence type="ECO:0000256" key="9">
    <source>
        <dbReference type="ARBA" id="ARBA00023098"/>
    </source>
</evidence>
<comment type="catalytic activity">
    <reaction evidence="13 14">
        <text>a very-long-chain (3R)-3-hydroxyacyl-CoA = a very-long-chain (2E)-enoyl-CoA + H2O</text>
        <dbReference type="Rhea" id="RHEA:45812"/>
        <dbReference type="ChEBI" id="CHEBI:15377"/>
        <dbReference type="ChEBI" id="CHEBI:83728"/>
        <dbReference type="ChEBI" id="CHEBI:85440"/>
        <dbReference type="EC" id="4.2.1.134"/>
    </reaction>
</comment>
<feature type="transmembrane region" description="Helical" evidence="14">
    <location>
        <begin position="210"/>
        <end position="230"/>
    </location>
</feature>
<reference evidence="16 17" key="1">
    <citation type="submission" date="2024-04" db="EMBL/GenBank/DDBJ databases">
        <title>Phyllosticta paracitricarpa is synonymous to the EU quarantine fungus P. citricarpa based on phylogenomic analyses.</title>
        <authorList>
            <consortium name="Lawrence Berkeley National Laboratory"/>
            <person name="Van Ingen-Buijs V.A."/>
            <person name="Van Westerhoven A.C."/>
            <person name="Haridas S."/>
            <person name="Skiadas P."/>
            <person name="Martin F."/>
            <person name="Groenewald J.Z."/>
            <person name="Crous P.W."/>
            <person name="Seidl M.F."/>
        </authorList>
    </citation>
    <scope>NUCLEOTIDE SEQUENCE [LARGE SCALE GENOMIC DNA]</scope>
    <source>
        <strain evidence="16 17">CBS 122670</strain>
    </source>
</reference>
<comment type="pathway">
    <text evidence="2 14">Lipid metabolism; fatty acid biosynthesis.</text>
</comment>
<evidence type="ECO:0000256" key="1">
    <source>
        <dbReference type="ARBA" id="ARBA00004141"/>
    </source>
</evidence>
<comment type="function">
    <text evidence="14">Catalyzes the third of the four reactions of the long-chain fatty acids elongation cycle. This endoplasmic reticulum-bound enzymatic process, allows the addition of two carbons to the chain of long- and very long-chain fatty acids/VLCFAs per cycle. This enzyme catalyzes the dehydration of the 3-hydroxyacyl-CoA intermediate into trans-2,3-enoyl-CoA, within each cycle of fatty acid elongation. Thereby, it participates to the production of VLCFAs of different chain lengths that are involved in multiple biological processes as precursors of membrane lipids and lipid mediators.</text>
</comment>
<dbReference type="Pfam" id="PF04387">
    <property type="entry name" value="PTPLA"/>
    <property type="match status" value="1"/>
</dbReference>
<feature type="transmembrane region" description="Helical" evidence="14">
    <location>
        <begin position="40"/>
        <end position="62"/>
    </location>
</feature>
<evidence type="ECO:0000256" key="2">
    <source>
        <dbReference type="ARBA" id="ARBA00005194"/>
    </source>
</evidence>
<evidence type="ECO:0000256" key="15">
    <source>
        <dbReference type="SAM" id="MobiDB-lite"/>
    </source>
</evidence>
<protein>
    <recommendedName>
        <fullName evidence="4 14">Very-long-chain (3R)-3-hydroxyacyl-CoA dehydratase</fullName>
        <ecNumber evidence="4 14">4.2.1.134</ecNumber>
    </recommendedName>
</protein>
<dbReference type="InterPro" id="IPR007482">
    <property type="entry name" value="Tyr_Pase-like_PTPLA"/>
</dbReference>
<evidence type="ECO:0000256" key="5">
    <source>
        <dbReference type="ARBA" id="ARBA00022516"/>
    </source>
</evidence>
<sequence>MSTLSSRPQVPASPPSTNGAALPAKAPAASSTKQTYLLSYNGISAVLWGLLLTRLLLLLPLFGPQNLFGGTDSFTRDIQTLALLEPLHSLLGVVRAPLLTTLMQVSSRLLLVWGIAWLFPAAITSGGADGGWAWAGMLVAWSVTEVVRYGYFACALGRGGRVPNALVWARYNFFYVLYPLGISCECWLVARAVRTGVAERELGPVAKWTLVAVLGIYVPGSYILYTHMIAQRRRIMRGKQRAE</sequence>
<evidence type="ECO:0000256" key="4">
    <source>
        <dbReference type="ARBA" id="ARBA00013122"/>
    </source>
</evidence>
<name>A0ABR1M1R3_9PEZI</name>
<feature type="transmembrane region" description="Helical" evidence="14">
    <location>
        <begin position="109"/>
        <end position="126"/>
    </location>
</feature>
<keyword evidence="12 14" id="KW-0456">Lyase</keyword>
<keyword evidence="17" id="KW-1185">Reference proteome</keyword>
<dbReference type="Proteomes" id="UP001365128">
    <property type="component" value="Unassembled WGS sequence"/>
</dbReference>
<keyword evidence="6 14" id="KW-0812">Transmembrane</keyword>
<evidence type="ECO:0000256" key="12">
    <source>
        <dbReference type="ARBA" id="ARBA00023239"/>
    </source>
</evidence>
<evidence type="ECO:0000256" key="14">
    <source>
        <dbReference type="RuleBase" id="RU363109"/>
    </source>
</evidence>
<keyword evidence="14" id="KW-0256">Endoplasmic reticulum</keyword>
<feature type="transmembrane region" description="Helical" evidence="14">
    <location>
        <begin position="132"/>
        <end position="151"/>
    </location>
</feature>
<comment type="subcellular location">
    <subcellularLocation>
        <location evidence="14">Endoplasmic reticulum membrane</location>
        <topology evidence="14">Multi-pass membrane protein</topology>
    </subcellularLocation>
    <subcellularLocation>
        <location evidence="1">Membrane</location>
        <topology evidence="1">Multi-pass membrane protein</topology>
    </subcellularLocation>
</comment>
<evidence type="ECO:0000256" key="6">
    <source>
        <dbReference type="ARBA" id="ARBA00022692"/>
    </source>
</evidence>
<accession>A0ABR1M1R3</accession>
<evidence type="ECO:0000313" key="16">
    <source>
        <dbReference type="EMBL" id="KAK7540301.1"/>
    </source>
</evidence>
<dbReference type="PANTHER" id="PTHR11035">
    <property type="entry name" value="VERY-LONG-CHAIN (3R)-3-HYDROXYACYL-COA DEHYDRATASE"/>
    <property type="match status" value="1"/>
</dbReference>
<keyword evidence="11 14" id="KW-0275">Fatty acid biosynthesis</keyword>
<comment type="caution">
    <text evidence="16">The sequence shown here is derived from an EMBL/GenBank/DDBJ whole genome shotgun (WGS) entry which is preliminary data.</text>
</comment>
<keyword evidence="9 14" id="KW-0443">Lipid metabolism</keyword>
<evidence type="ECO:0000256" key="7">
    <source>
        <dbReference type="ARBA" id="ARBA00022832"/>
    </source>
</evidence>
<feature type="region of interest" description="Disordered" evidence="15">
    <location>
        <begin position="1"/>
        <end position="25"/>
    </location>
</feature>
<feature type="transmembrane region" description="Helical" evidence="14">
    <location>
        <begin position="172"/>
        <end position="190"/>
    </location>
</feature>
<keyword evidence="10 14" id="KW-0472">Membrane</keyword>
<evidence type="ECO:0000256" key="13">
    <source>
        <dbReference type="ARBA" id="ARBA00036671"/>
    </source>
</evidence>
<proteinExistence type="inferred from homology"/>
<evidence type="ECO:0000256" key="3">
    <source>
        <dbReference type="ARBA" id="ARBA00007811"/>
    </source>
</evidence>
<evidence type="ECO:0000256" key="8">
    <source>
        <dbReference type="ARBA" id="ARBA00022989"/>
    </source>
</evidence>
<evidence type="ECO:0000256" key="10">
    <source>
        <dbReference type="ARBA" id="ARBA00023136"/>
    </source>
</evidence>
<dbReference type="EC" id="4.2.1.134" evidence="4 14"/>
<gene>
    <name evidence="16" type="ORF">IWX46DRAFT_190509</name>
</gene>
<keyword evidence="8 14" id="KW-1133">Transmembrane helix</keyword>
<keyword evidence="5 14" id="KW-0444">Lipid biosynthesis</keyword>
<evidence type="ECO:0000256" key="11">
    <source>
        <dbReference type="ARBA" id="ARBA00023160"/>
    </source>
</evidence>
<evidence type="ECO:0000313" key="17">
    <source>
        <dbReference type="Proteomes" id="UP001365128"/>
    </source>
</evidence>
<organism evidence="16 17">
    <name type="scientific">Phyllosticta citricarpa</name>
    <dbReference type="NCBI Taxonomy" id="55181"/>
    <lineage>
        <taxon>Eukaryota</taxon>
        <taxon>Fungi</taxon>
        <taxon>Dikarya</taxon>
        <taxon>Ascomycota</taxon>
        <taxon>Pezizomycotina</taxon>
        <taxon>Dothideomycetes</taxon>
        <taxon>Dothideomycetes incertae sedis</taxon>
        <taxon>Botryosphaeriales</taxon>
        <taxon>Phyllostictaceae</taxon>
        <taxon>Phyllosticta</taxon>
    </lineage>
</organism>
<dbReference type="EMBL" id="JBBPDW010000026">
    <property type="protein sequence ID" value="KAK7540301.1"/>
    <property type="molecule type" value="Genomic_DNA"/>
</dbReference>
<dbReference type="PANTHER" id="PTHR11035:SF3">
    <property type="entry name" value="VERY-LONG-CHAIN (3R)-3-HYDROXYACYL-COA DEHYDRATASE"/>
    <property type="match status" value="1"/>
</dbReference>
<comment type="similarity">
    <text evidence="3 14">Belongs to the very long-chain fatty acids dehydratase HACD family.</text>
</comment>